<reference evidence="1 2" key="1">
    <citation type="submission" date="2020-08" db="EMBL/GenBank/DDBJ databases">
        <title>Sequencing the genomes of 1000 actinobacteria strains.</title>
        <authorList>
            <person name="Klenk H.-P."/>
        </authorList>
    </citation>
    <scope>NUCLEOTIDE SEQUENCE [LARGE SCALE GENOMIC DNA]</scope>
    <source>
        <strain evidence="1 2">DSM 43768</strain>
    </source>
</reference>
<dbReference type="RefSeq" id="WP_185110266.1">
    <property type="nucleotide sequence ID" value="NZ_BAAAXY010000128.1"/>
</dbReference>
<dbReference type="Gene3D" id="3.30.1390.10">
    <property type="match status" value="1"/>
</dbReference>
<name>A0A7X0P5L1_9ACTN</name>
<dbReference type="Proteomes" id="UP000565579">
    <property type="component" value="Unassembled WGS sequence"/>
</dbReference>
<accession>A0A7X0P5L1</accession>
<comment type="caution">
    <text evidence="1">The sequence shown here is derived from an EMBL/GenBank/DDBJ whole genome shotgun (WGS) entry which is preliminary data.</text>
</comment>
<evidence type="ECO:0000313" key="2">
    <source>
        <dbReference type="Proteomes" id="UP000565579"/>
    </source>
</evidence>
<proteinExistence type="predicted"/>
<dbReference type="GO" id="GO:0005840">
    <property type="term" value="C:ribosome"/>
    <property type="evidence" value="ECO:0007669"/>
    <property type="project" value="UniProtKB-KW"/>
</dbReference>
<protein>
    <submittedName>
        <fullName evidence="1">Ribosomal protein L7/L12</fullName>
    </submittedName>
</protein>
<keyword evidence="1" id="KW-0687">Ribonucleoprotein</keyword>
<dbReference type="AlphaFoldDB" id="A0A7X0P5L1"/>
<evidence type="ECO:0000313" key="1">
    <source>
        <dbReference type="EMBL" id="MBB6555710.1"/>
    </source>
</evidence>
<sequence>MESVEDRVARLEQQVAALQRYLGVDLSSGERPRFPPEFYQALRRGKTIQAIAIYRKETGATLRDAKNAVEEIQRRAGSGL</sequence>
<dbReference type="EMBL" id="JACHMI010000001">
    <property type="protein sequence ID" value="MBB6555710.1"/>
    <property type="molecule type" value="Genomic_DNA"/>
</dbReference>
<gene>
    <name evidence="1" type="ORF">HD593_010505</name>
</gene>
<keyword evidence="1" id="KW-0689">Ribosomal protein</keyword>
<dbReference type="InterPro" id="IPR014719">
    <property type="entry name" value="Ribosomal_bL12_C/ClpS-like"/>
</dbReference>
<organism evidence="1 2">
    <name type="scientific">Nonomuraea rubra</name>
    <dbReference type="NCBI Taxonomy" id="46180"/>
    <lineage>
        <taxon>Bacteria</taxon>
        <taxon>Bacillati</taxon>
        <taxon>Actinomycetota</taxon>
        <taxon>Actinomycetes</taxon>
        <taxon>Streptosporangiales</taxon>
        <taxon>Streptosporangiaceae</taxon>
        <taxon>Nonomuraea</taxon>
    </lineage>
</organism>
<keyword evidence="2" id="KW-1185">Reference proteome</keyword>